<dbReference type="OrthoDB" id="137988at2"/>
<dbReference type="PROSITE" id="PS50943">
    <property type="entry name" value="HTH_CROC1"/>
    <property type="match status" value="1"/>
</dbReference>
<proteinExistence type="inferred from homology"/>
<dbReference type="Gene3D" id="1.10.260.40">
    <property type="entry name" value="lambda repressor-like DNA-binding domains"/>
    <property type="match status" value="1"/>
</dbReference>
<keyword evidence="4" id="KW-1185">Reference proteome</keyword>
<sequence>MALSKSIIRQSHFLGTKVRNLRKRNHLTMEDLSARCIRINPEYAPSVSYLSMIERGKRVPSIEMLKVIAQVFQKDPNWFLDDQPEAVDITPNKGSRGGITGMALEPGFLFSEEILQIAIPEMLSQTGISGRQFAQLLIRAHQESLKNHFPDLERAAENIGQKQLNLTVEDLIDIAHHLGLRIHWFSEASTEIRDELGLKANRLVTSYFEPPGSIYLNELMKPYPTRIKYDLAVYIGHNILHSKEGCKTVLSIGHTNSWEEAYGEAQNYDINSIDMLKAWRDFESSFFAGALLCPKVPFRQLLDRNGYEISVHEKVGVSPSVAMRRMTAVSPYPYWHYFDAYGEGKLKAVYRGNGIPLPWGNMRKVKDPCQHWAVFRQLATPKAGSSAQISLLNVGDEPRIYCCESVNVTDPAGNSRVLCAGIDLNPALEAQGWDALQIASSLKEACIHGGGGAKIPEPIHQRLTTIAKILNINWIERGIAQDAQLICSRGGVCPRTPNCYESGKEKKK</sequence>
<dbReference type="STRING" id="1216006.VA7868_03777"/>
<evidence type="ECO:0000313" key="3">
    <source>
        <dbReference type="EMBL" id="SHI47172.1"/>
    </source>
</evidence>
<dbReference type="CDD" id="cd00093">
    <property type="entry name" value="HTH_XRE"/>
    <property type="match status" value="1"/>
</dbReference>
<organism evidence="3 4">
    <name type="scientific">Vibrio aerogenes CECT 7868</name>
    <dbReference type="NCBI Taxonomy" id="1216006"/>
    <lineage>
        <taxon>Bacteria</taxon>
        <taxon>Pseudomonadati</taxon>
        <taxon>Pseudomonadota</taxon>
        <taxon>Gammaproteobacteria</taxon>
        <taxon>Vibrionales</taxon>
        <taxon>Vibrionaceae</taxon>
        <taxon>Vibrio</taxon>
    </lineage>
</organism>
<evidence type="ECO:0000256" key="1">
    <source>
        <dbReference type="ARBA" id="ARBA00007227"/>
    </source>
</evidence>
<dbReference type="EMBL" id="FQXZ01000041">
    <property type="protein sequence ID" value="SHI47172.1"/>
    <property type="molecule type" value="Genomic_DNA"/>
</dbReference>
<accession>A0A1M6BEK5</accession>
<dbReference type="InterPro" id="IPR010982">
    <property type="entry name" value="Lambda_DNA-bd_dom_sf"/>
</dbReference>
<protein>
    <submittedName>
        <fullName evidence="3">Helix-turn-helix domain protein</fullName>
    </submittedName>
</protein>
<dbReference type="AlphaFoldDB" id="A0A1M6BEK5"/>
<evidence type="ECO:0000313" key="4">
    <source>
        <dbReference type="Proteomes" id="UP000184608"/>
    </source>
</evidence>
<dbReference type="SMART" id="SM00530">
    <property type="entry name" value="HTH_XRE"/>
    <property type="match status" value="1"/>
</dbReference>
<dbReference type="InterPro" id="IPR010359">
    <property type="entry name" value="IrrE_HExxH"/>
</dbReference>
<dbReference type="Proteomes" id="UP000184608">
    <property type="component" value="Unassembled WGS sequence"/>
</dbReference>
<reference evidence="3 4" key="1">
    <citation type="submission" date="2016-11" db="EMBL/GenBank/DDBJ databases">
        <authorList>
            <person name="Jaros S."/>
            <person name="Januszkiewicz K."/>
            <person name="Wedrychowicz H."/>
        </authorList>
    </citation>
    <scope>NUCLEOTIDE SEQUENCE [LARGE SCALE GENOMIC DNA]</scope>
    <source>
        <strain evidence="3 4">CECT 7868</strain>
    </source>
</reference>
<dbReference type="SUPFAM" id="SSF47413">
    <property type="entry name" value="lambda repressor-like DNA-binding domains"/>
    <property type="match status" value="1"/>
</dbReference>
<dbReference type="GO" id="GO:0003677">
    <property type="term" value="F:DNA binding"/>
    <property type="evidence" value="ECO:0007669"/>
    <property type="project" value="InterPro"/>
</dbReference>
<comment type="similarity">
    <text evidence="1">Belongs to the short-chain fatty acyl-CoA assimilation regulator (ScfR) family.</text>
</comment>
<dbReference type="InterPro" id="IPR001387">
    <property type="entry name" value="Cro/C1-type_HTH"/>
</dbReference>
<evidence type="ECO:0000259" key="2">
    <source>
        <dbReference type="PROSITE" id="PS50943"/>
    </source>
</evidence>
<feature type="domain" description="HTH cro/C1-type" evidence="2">
    <location>
        <begin position="18"/>
        <end position="79"/>
    </location>
</feature>
<dbReference type="Pfam" id="PF06114">
    <property type="entry name" value="Peptidase_M78"/>
    <property type="match status" value="1"/>
</dbReference>
<dbReference type="Pfam" id="PF01381">
    <property type="entry name" value="HTH_3"/>
    <property type="match status" value="1"/>
</dbReference>
<dbReference type="InterPro" id="IPR022055">
    <property type="entry name" value="DUF3612"/>
</dbReference>
<dbReference type="Pfam" id="PF12268">
    <property type="entry name" value="DUF3612"/>
    <property type="match status" value="1"/>
</dbReference>
<dbReference type="RefSeq" id="WP_073605395.1">
    <property type="nucleotide sequence ID" value="NZ_FQXZ01000041.1"/>
</dbReference>
<gene>
    <name evidence="3" type="ORF">VA7868_03777</name>
</gene>
<name>A0A1M6BEK5_9VIBR</name>